<name>A0A2G5TCW4_9PELO</name>
<protein>
    <recommendedName>
        <fullName evidence="6">BTB domain-containing protein</fullName>
    </recommendedName>
</protein>
<sequence length="683" mass="80047">MVSLENYTYPIRGKLRFETDQIEDLNTCFKYGNAVKLGKTEWCLIVATECSPDTQNQKCLSIFLKSLYNYDLAETVSGQFCVYILKNSKPEKARRTKFVMNEKCTGTYGFPSFLKWDELMNGEFVENGKIVIEAVLSIEVEQILNPKSTFFECRPNSEDLKIMLEPKEEGCQIKTGRIIKEVELAKLKDMVFSETIDIDGTSWRVGYHKEETNGIGFLFSCNENLHNLWWRVEASAEIHIKSRLHPKANISFNVPPKLFLGSRSYGSVYDIWDFLMDQESGYLSIGKILVEVRIDVRKKYGFECPQKPIRKMTDSVILIDEEKFHVSRSLLSHHSSVLCDLFTGTPDIPNFLFDEISKELFVKFLELVHDWETEIDEKNIEKLLKCLNLLEADECIKLCDNLMVNMEIEDEAKIYRLIENYNLPKFEAKHLNTKLVAENPNEPYYAYVKRYPKLPNVLRPTGEFQFEFVEKTREMLEDSEMEHIGNEVLLYLSRKSKLLKNMCSRVFFKEFSDPLDMVVFHFEDGKSFYASKQIMAQFSQHFMTEFYGPKYKENDNKIKISDVKSEDFEMFLTFIYRPAKEVTEKTLEILYALAHKYSAPRLIEKCENFVIKTEKLSFLEKCEYSRKYQDQKLVYSCLNYRTQNLSKVKREMFLNNISKVENIFSISVILLSSGLAYYFINKK</sequence>
<dbReference type="InterPro" id="IPR008974">
    <property type="entry name" value="TRAF-like"/>
</dbReference>
<evidence type="ECO:0000313" key="5">
    <source>
        <dbReference type="Proteomes" id="UP000230233"/>
    </source>
</evidence>
<dbReference type="STRING" id="1611254.A0A2G5TCW4"/>
<feature type="transmembrane region" description="Helical" evidence="1">
    <location>
        <begin position="663"/>
        <end position="680"/>
    </location>
</feature>
<dbReference type="PANTHER" id="PTHR47022:SF1">
    <property type="entry name" value="BTB AND MATH DOMAIN-CONTAINING PROTEIN 36-RELATED"/>
    <property type="match status" value="1"/>
</dbReference>
<evidence type="ECO:0000256" key="1">
    <source>
        <dbReference type="SAM" id="Phobius"/>
    </source>
</evidence>
<evidence type="ECO:0008006" key="6">
    <source>
        <dbReference type="Google" id="ProtNLM"/>
    </source>
</evidence>
<dbReference type="InterPro" id="IPR000210">
    <property type="entry name" value="BTB/POZ_dom"/>
</dbReference>
<dbReference type="Proteomes" id="UP000230233">
    <property type="component" value="Chromosome V"/>
</dbReference>
<accession>A0A2G5TCW4</accession>
<proteinExistence type="predicted"/>
<dbReference type="EMBL" id="PDUG01000005">
    <property type="protein sequence ID" value="PIC25107.1"/>
    <property type="molecule type" value="Genomic_DNA"/>
</dbReference>
<dbReference type="InterPro" id="IPR002083">
    <property type="entry name" value="MATH/TRAF_dom"/>
</dbReference>
<dbReference type="SMART" id="SM00225">
    <property type="entry name" value="BTB"/>
    <property type="match status" value="2"/>
</dbReference>
<feature type="domain" description="MATH" evidence="3">
    <location>
        <begin position="12"/>
        <end position="136"/>
    </location>
</feature>
<dbReference type="Gene3D" id="3.30.710.10">
    <property type="entry name" value="Potassium Channel Kv1.1, Chain A"/>
    <property type="match status" value="2"/>
</dbReference>
<dbReference type="SUPFAM" id="SSF49599">
    <property type="entry name" value="TRAF domain-like"/>
    <property type="match status" value="1"/>
</dbReference>
<dbReference type="SUPFAM" id="SSF54695">
    <property type="entry name" value="POZ domain"/>
    <property type="match status" value="2"/>
</dbReference>
<dbReference type="CDD" id="cd18186">
    <property type="entry name" value="BTB_POZ_ZBTB_KLHL-like"/>
    <property type="match status" value="1"/>
</dbReference>
<keyword evidence="1" id="KW-0812">Transmembrane</keyword>
<dbReference type="Pfam" id="PF00917">
    <property type="entry name" value="MATH"/>
    <property type="match status" value="1"/>
</dbReference>
<keyword evidence="1" id="KW-1133">Transmembrane helix</keyword>
<evidence type="ECO:0000259" key="2">
    <source>
        <dbReference type="PROSITE" id="PS50097"/>
    </source>
</evidence>
<feature type="domain" description="BTB" evidence="2">
    <location>
        <begin position="516"/>
        <end position="584"/>
    </location>
</feature>
<dbReference type="PANTHER" id="PTHR47022">
    <property type="entry name" value="BTB AND MATH DOMAIN-CONTAINING PROTEIN 36-RELATED"/>
    <property type="match status" value="1"/>
</dbReference>
<evidence type="ECO:0000259" key="3">
    <source>
        <dbReference type="PROSITE" id="PS50144"/>
    </source>
</evidence>
<feature type="domain" description="BTB" evidence="2">
    <location>
        <begin position="313"/>
        <end position="377"/>
    </location>
</feature>
<dbReference type="Pfam" id="PF22486">
    <property type="entry name" value="MATH_2"/>
    <property type="match status" value="1"/>
</dbReference>
<keyword evidence="5" id="KW-1185">Reference proteome</keyword>
<organism evidence="4 5">
    <name type="scientific">Caenorhabditis nigoni</name>
    <dbReference type="NCBI Taxonomy" id="1611254"/>
    <lineage>
        <taxon>Eukaryota</taxon>
        <taxon>Metazoa</taxon>
        <taxon>Ecdysozoa</taxon>
        <taxon>Nematoda</taxon>
        <taxon>Chromadorea</taxon>
        <taxon>Rhabditida</taxon>
        <taxon>Rhabditina</taxon>
        <taxon>Rhabditomorpha</taxon>
        <taxon>Rhabditoidea</taxon>
        <taxon>Rhabditidae</taxon>
        <taxon>Peloderinae</taxon>
        <taxon>Caenorhabditis</taxon>
    </lineage>
</organism>
<dbReference type="PROSITE" id="PS50097">
    <property type="entry name" value="BTB"/>
    <property type="match status" value="2"/>
</dbReference>
<dbReference type="InterPro" id="IPR011333">
    <property type="entry name" value="SKP1/BTB/POZ_sf"/>
</dbReference>
<dbReference type="PROSITE" id="PS50144">
    <property type="entry name" value="MATH"/>
    <property type="match status" value="1"/>
</dbReference>
<dbReference type="Gene3D" id="2.60.210.10">
    <property type="entry name" value="Apoptosis, Tumor Necrosis Factor Receptor Associated Protein 2, Chain A"/>
    <property type="match status" value="2"/>
</dbReference>
<dbReference type="OrthoDB" id="5795283at2759"/>
<reference evidence="5" key="1">
    <citation type="submission" date="2017-10" db="EMBL/GenBank/DDBJ databases">
        <title>Rapid genome shrinkage in a self-fertile nematode reveals novel sperm competition proteins.</title>
        <authorList>
            <person name="Yin D."/>
            <person name="Schwarz E.M."/>
            <person name="Thomas C.G."/>
            <person name="Felde R.L."/>
            <person name="Korf I.F."/>
            <person name="Cutter A.D."/>
            <person name="Schartner C.M."/>
            <person name="Ralston E.J."/>
            <person name="Meyer B.J."/>
            <person name="Haag E.S."/>
        </authorList>
    </citation>
    <scope>NUCLEOTIDE SEQUENCE [LARGE SCALE GENOMIC DNA]</scope>
    <source>
        <strain evidence="5">JU1422</strain>
    </source>
</reference>
<dbReference type="CDD" id="cd00121">
    <property type="entry name" value="MATH"/>
    <property type="match status" value="1"/>
</dbReference>
<dbReference type="Pfam" id="PF00651">
    <property type="entry name" value="BTB"/>
    <property type="match status" value="2"/>
</dbReference>
<comment type="caution">
    <text evidence="4">The sequence shown here is derived from an EMBL/GenBank/DDBJ whole genome shotgun (WGS) entry which is preliminary data.</text>
</comment>
<keyword evidence="1" id="KW-0472">Membrane</keyword>
<evidence type="ECO:0000313" key="4">
    <source>
        <dbReference type="EMBL" id="PIC25107.1"/>
    </source>
</evidence>
<gene>
    <name evidence="4" type="primary">Cnig_chr_V.g18168</name>
    <name evidence="4" type="ORF">B9Z55_018168</name>
</gene>
<dbReference type="AlphaFoldDB" id="A0A2G5TCW4"/>